<dbReference type="InterPro" id="IPR022251">
    <property type="entry name" value="DUF3774_wound-induced"/>
</dbReference>
<proteinExistence type="predicted"/>
<name>A0A2Z7D6F9_9LAMI</name>
<dbReference type="AlphaFoldDB" id="A0A2Z7D6F9"/>
<protein>
    <submittedName>
        <fullName evidence="1">Uncharacterized protein</fullName>
    </submittedName>
</protein>
<accession>A0A2Z7D6F9</accession>
<evidence type="ECO:0000313" key="1">
    <source>
        <dbReference type="EMBL" id="KZV55204.1"/>
    </source>
</evidence>
<organism evidence="1 2">
    <name type="scientific">Dorcoceras hygrometricum</name>
    <dbReference type="NCBI Taxonomy" id="472368"/>
    <lineage>
        <taxon>Eukaryota</taxon>
        <taxon>Viridiplantae</taxon>
        <taxon>Streptophyta</taxon>
        <taxon>Embryophyta</taxon>
        <taxon>Tracheophyta</taxon>
        <taxon>Spermatophyta</taxon>
        <taxon>Magnoliopsida</taxon>
        <taxon>eudicotyledons</taxon>
        <taxon>Gunneridae</taxon>
        <taxon>Pentapetalae</taxon>
        <taxon>asterids</taxon>
        <taxon>lamiids</taxon>
        <taxon>Lamiales</taxon>
        <taxon>Gesneriaceae</taxon>
        <taxon>Didymocarpoideae</taxon>
        <taxon>Trichosporeae</taxon>
        <taxon>Loxocarpinae</taxon>
        <taxon>Dorcoceras</taxon>
    </lineage>
</organism>
<dbReference type="EMBL" id="KQ988996">
    <property type="protein sequence ID" value="KZV55204.1"/>
    <property type="molecule type" value="Genomic_DNA"/>
</dbReference>
<dbReference type="Pfam" id="PF12609">
    <property type="entry name" value="DUF3774"/>
    <property type="match status" value="1"/>
</dbReference>
<gene>
    <name evidence="1" type="ORF">F511_12791</name>
</gene>
<reference evidence="1 2" key="1">
    <citation type="journal article" date="2015" name="Proc. Natl. Acad. Sci. U.S.A.">
        <title>The resurrection genome of Boea hygrometrica: A blueprint for survival of dehydration.</title>
        <authorList>
            <person name="Xiao L."/>
            <person name="Yang G."/>
            <person name="Zhang L."/>
            <person name="Yang X."/>
            <person name="Zhao S."/>
            <person name="Ji Z."/>
            <person name="Zhou Q."/>
            <person name="Hu M."/>
            <person name="Wang Y."/>
            <person name="Chen M."/>
            <person name="Xu Y."/>
            <person name="Jin H."/>
            <person name="Xiao X."/>
            <person name="Hu G."/>
            <person name="Bao F."/>
            <person name="Hu Y."/>
            <person name="Wan P."/>
            <person name="Li L."/>
            <person name="Deng X."/>
            <person name="Kuang T."/>
            <person name="Xiang C."/>
            <person name="Zhu J.K."/>
            <person name="Oliver M.J."/>
            <person name="He Y."/>
        </authorList>
    </citation>
    <scope>NUCLEOTIDE SEQUENCE [LARGE SCALE GENOMIC DNA]</scope>
    <source>
        <strain evidence="2">cv. XS01</strain>
    </source>
</reference>
<dbReference type="OrthoDB" id="776176at2759"/>
<dbReference type="Proteomes" id="UP000250235">
    <property type="component" value="Unassembled WGS sequence"/>
</dbReference>
<keyword evidence="2" id="KW-1185">Reference proteome</keyword>
<sequence>MNSSLAQQAAGMRVMEGMKEQAPKCDSTVKNTCSYGSPSGQVTEFSGSVGSTAFNPANQLKHTEDSLRRIMYLSSWGPN</sequence>
<evidence type="ECO:0000313" key="2">
    <source>
        <dbReference type="Proteomes" id="UP000250235"/>
    </source>
</evidence>